<sequence length="1244" mass="134125">MSSTPAASHTRATRSRFSSPQISTNGATDSSSRTQGSGNGGGANGTERQKTFMQQWLEPAVQVKASYQDAGFVRHGLFENMAPLGTMPKVGVFKKTAPPPAKAPEQPQVRKIVLKQKPAVPPPPPVEEETVGDETEDADSVSTDEIEDQEVEEHHEAAKGSATTKDHKARTALATQRRRRSVASVETEDEDWAPAAPAQKGTRRRSLSRASSQWLQQRTGSAGAGAPQADRKAFVDKVVEVAVDEALAHFRYPTAWALRTLYDENSSNEEFLDMVEKVFLQTANADTLEEFARLLQARKREGRKKDQACSYFVPPSNNSRSVQPPKRAPYGSLVKFDLTTLRLDRGPSEQQKPLRPAKAPEPEPEPERESKPEAEGAPLRKKRKLGRQHSETSSSSSKMTSTNGASSKAKTETPSRRRTRERSTSSTSSLSSARSLSPPDGIQADGEGGEFEGFDDPPSRASPEPAQPITATRRRRSNAPRKSRNVSPSRPSSAASTPAPQLQAAAAAPSLQTAPSQRQTPADEQPTPETEEQPYEMPAVVDSPLFPNLGTKRGGKSQAGTPVQALPSTVGKLDPTDPKLRLRQNARKVTNKPLPTSNVRERVPQAGRQQEEAEEPVTPAPASTAAASSRPRVSLPSARQTPAAREGRSTRSALRRAYDDLEEQASPTTAHFPGSEAASTVADSRAGTPGLRAAKKPRTGLRVKNSPVKKKNGTAAGIPRPSGERSSPVGNSMTGREDDNDDYCSACGGSGQLICCDGCTRSFHLTCADPVLMQDAMPVEWFCNVCRANRDPAALPAHSGAFALLQEKLDVRNSSAFRLPPSVRDLFEGVRTGTDGEYEEFVAPVKPNRKRKYEEDQVPDLFRVRDAEGKAVICHGCQKSSSPDRAIIPCSGCGIFWHLDCLDPPLANPPLLRTWKCPLHADEILPKLVALGPAHKYRKVRHAPVIRPAFSRGYVNNGYIDVQLEDSDDESGWRDFETFGRTVRLPEKGIKLDFLSRTRGHGKAKPIAPQDPKAVPAPAPIEQRSLEEQQAALNLVQLSRDQGQGISTLIDAMIAQADPTVIDLMARVDPNRLESGQLNQMDHQVLRAILASAESMTQHIRRLLGSNTPNQPRPQANGSAETEDGPAMVLSLTNSVSTESDNPARTDRNPGALELDGAKSPASPTTTDDVPAMTQGEKTPVQGDQSPAAPLPLEESGPIVNGSMPALPTKTSSISADEPVVVEANGDGEKTLGEGPDGAPIELE</sequence>
<feature type="compositionally biased region" description="Basic residues" evidence="5">
    <location>
        <begin position="472"/>
        <end position="484"/>
    </location>
</feature>
<keyword evidence="3" id="KW-0862">Zinc</keyword>
<dbReference type="AlphaFoldDB" id="A0AAN7HEJ8"/>
<feature type="region of interest" description="Disordered" evidence="5">
    <location>
        <begin position="115"/>
        <end position="230"/>
    </location>
</feature>
<reference evidence="7" key="1">
    <citation type="journal article" date="2023" name="Mol. Phylogenet. Evol.">
        <title>Genome-scale phylogeny and comparative genomics of the fungal order Sordariales.</title>
        <authorList>
            <person name="Hensen N."/>
            <person name="Bonometti L."/>
            <person name="Westerberg I."/>
            <person name="Brannstrom I.O."/>
            <person name="Guillou S."/>
            <person name="Cros-Aarteil S."/>
            <person name="Calhoun S."/>
            <person name="Haridas S."/>
            <person name="Kuo A."/>
            <person name="Mondo S."/>
            <person name="Pangilinan J."/>
            <person name="Riley R."/>
            <person name="LaButti K."/>
            <person name="Andreopoulos B."/>
            <person name="Lipzen A."/>
            <person name="Chen C."/>
            <person name="Yan M."/>
            <person name="Daum C."/>
            <person name="Ng V."/>
            <person name="Clum A."/>
            <person name="Steindorff A."/>
            <person name="Ohm R.A."/>
            <person name="Martin F."/>
            <person name="Silar P."/>
            <person name="Natvig D.O."/>
            <person name="Lalanne C."/>
            <person name="Gautier V."/>
            <person name="Ament-Velasquez S.L."/>
            <person name="Kruys A."/>
            <person name="Hutchinson M.I."/>
            <person name="Powell A.J."/>
            <person name="Barry K."/>
            <person name="Miller A.N."/>
            <person name="Grigoriev I.V."/>
            <person name="Debuchy R."/>
            <person name="Gladieux P."/>
            <person name="Hiltunen Thoren M."/>
            <person name="Johannesson H."/>
        </authorList>
    </citation>
    <scope>NUCLEOTIDE SEQUENCE</scope>
    <source>
        <strain evidence="7">CBS 532.94</strain>
    </source>
</reference>
<dbReference type="GO" id="GO:0032221">
    <property type="term" value="C:Rpd3S complex"/>
    <property type="evidence" value="ECO:0007669"/>
    <property type="project" value="TreeGrafter"/>
</dbReference>
<feature type="compositionally biased region" description="Basic residues" evidence="5">
    <location>
        <begin position="693"/>
        <end position="712"/>
    </location>
</feature>
<dbReference type="Pfam" id="PF00628">
    <property type="entry name" value="PHD"/>
    <property type="match status" value="2"/>
</dbReference>
<dbReference type="EMBL" id="MU860078">
    <property type="protein sequence ID" value="KAK4238940.1"/>
    <property type="molecule type" value="Genomic_DNA"/>
</dbReference>
<reference evidence="7" key="2">
    <citation type="submission" date="2023-05" db="EMBL/GenBank/DDBJ databases">
        <authorList>
            <consortium name="Lawrence Berkeley National Laboratory"/>
            <person name="Steindorff A."/>
            <person name="Hensen N."/>
            <person name="Bonometti L."/>
            <person name="Westerberg I."/>
            <person name="Brannstrom I.O."/>
            <person name="Guillou S."/>
            <person name="Cros-Aarteil S."/>
            <person name="Calhoun S."/>
            <person name="Haridas S."/>
            <person name="Kuo A."/>
            <person name="Mondo S."/>
            <person name="Pangilinan J."/>
            <person name="Riley R."/>
            <person name="Labutti K."/>
            <person name="Andreopoulos B."/>
            <person name="Lipzen A."/>
            <person name="Chen C."/>
            <person name="Yanf M."/>
            <person name="Daum C."/>
            <person name="Ng V."/>
            <person name="Clum A."/>
            <person name="Ohm R."/>
            <person name="Martin F."/>
            <person name="Silar P."/>
            <person name="Natvig D."/>
            <person name="Lalanne C."/>
            <person name="Gautier V."/>
            <person name="Ament-Velasquez S.L."/>
            <person name="Kruys A."/>
            <person name="Hutchinson M.I."/>
            <person name="Powell A.J."/>
            <person name="Barry K."/>
            <person name="Miller A.N."/>
            <person name="Grigoriev I.V."/>
            <person name="Debuchy R."/>
            <person name="Gladieux P."/>
            <person name="Thoren M.H."/>
            <person name="Johannesson H."/>
        </authorList>
    </citation>
    <scope>NUCLEOTIDE SEQUENCE</scope>
    <source>
        <strain evidence="7">CBS 532.94</strain>
    </source>
</reference>
<feature type="compositionally biased region" description="Low complexity" evidence="5">
    <location>
        <begin position="424"/>
        <end position="438"/>
    </location>
</feature>
<dbReference type="InterPro" id="IPR052819">
    <property type="entry name" value="Chromatin_regulatory_protein"/>
</dbReference>
<feature type="compositionally biased region" description="Basic residues" evidence="5">
    <location>
        <begin position="581"/>
        <end position="590"/>
    </location>
</feature>
<evidence type="ECO:0000313" key="8">
    <source>
        <dbReference type="Proteomes" id="UP001303760"/>
    </source>
</evidence>
<evidence type="ECO:0000256" key="4">
    <source>
        <dbReference type="PROSITE-ProRule" id="PRU00146"/>
    </source>
</evidence>
<dbReference type="PANTHER" id="PTHR47636:SF1">
    <property type="entry name" value="TRANSCRIPTIONAL REGULATORY PROTEIN RCO1"/>
    <property type="match status" value="1"/>
</dbReference>
<dbReference type="SUPFAM" id="SSF57903">
    <property type="entry name" value="FYVE/PHD zinc finger"/>
    <property type="match status" value="2"/>
</dbReference>
<dbReference type="PROSITE" id="PS01359">
    <property type="entry name" value="ZF_PHD_1"/>
    <property type="match status" value="1"/>
</dbReference>
<feature type="domain" description="PHD-type" evidence="6">
    <location>
        <begin position="741"/>
        <end position="789"/>
    </location>
</feature>
<feature type="compositionally biased region" description="Polar residues" evidence="5">
    <location>
        <begin position="1105"/>
        <end position="1120"/>
    </location>
</feature>
<dbReference type="GO" id="GO:0008270">
    <property type="term" value="F:zinc ion binding"/>
    <property type="evidence" value="ECO:0007669"/>
    <property type="project" value="UniProtKB-KW"/>
</dbReference>
<dbReference type="InterPro" id="IPR013083">
    <property type="entry name" value="Znf_RING/FYVE/PHD"/>
</dbReference>
<dbReference type="GO" id="GO:0006357">
    <property type="term" value="P:regulation of transcription by RNA polymerase II"/>
    <property type="evidence" value="ECO:0007669"/>
    <property type="project" value="TreeGrafter"/>
</dbReference>
<feature type="compositionally biased region" description="Low complexity" evidence="5">
    <location>
        <begin position="391"/>
        <end position="407"/>
    </location>
</feature>
<keyword evidence="8" id="KW-1185">Reference proteome</keyword>
<dbReference type="PANTHER" id="PTHR47636">
    <property type="entry name" value="TRANSCRIPTIONAL REGULATORY PROTEIN RCO1"/>
    <property type="match status" value="1"/>
</dbReference>
<dbReference type="SMART" id="SM00249">
    <property type="entry name" value="PHD"/>
    <property type="match status" value="2"/>
</dbReference>
<feature type="compositionally biased region" description="Basic and acidic residues" evidence="5">
    <location>
        <begin position="358"/>
        <end position="374"/>
    </location>
</feature>
<dbReference type="CDD" id="cd15534">
    <property type="entry name" value="PHD2_PHF12_Rco1"/>
    <property type="match status" value="1"/>
</dbReference>
<dbReference type="InterPro" id="IPR001965">
    <property type="entry name" value="Znf_PHD"/>
</dbReference>
<evidence type="ECO:0000256" key="2">
    <source>
        <dbReference type="ARBA" id="ARBA00022771"/>
    </source>
</evidence>
<feature type="compositionally biased region" description="Polar residues" evidence="5">
    <location>
        <begin position="208"/>
        <end position="220"/>
    </location>
</feature>
<comment type="caution">
    <text evidence="7">The sequence shown here is derived from an EMBL/GenBank/DDBJ whole genome shotgun (WGS) entry which is preliminary data.</text>
</comment>
<feature type="compositionally biased region" description="Polar residues" evidence="5">
    <location>
        <begin position="724"/>
        <end position="734"/>
    </location>
</feature>
<feature type="compositionally biased region" description="Low complexity" evidence="5">
    <location>
        <begin position="485"/>
        <end position="528"/>
    </location>
</feature>
<feature type="region of interest" description="Disordered" evidence="5">
    <location>
        <begin position="1"/>
        <end position="53"/>
    </location>
</feature>
<keyword evidence="2 4" id="KW-0863">Zinc-finger</keyword>
<evidence type="ECO:0000259" key="6">
    <source>
        <dbReference type="PROSITE" id="PS50016"/>
    </source>
</evidence>
<accession>A0AAN7HEJ8</accession>
<feature type="region of interest" description="Disordered" evidence="5">
    <location>
        <begin position="1104"/>
        <end position="1217"/>
    </location>
</feature>
<proteinExistence type="predicted"/>
<dbReference type="CDD" id="cd15535">
    <property type="entry name" value="PHD1_Rco1"/>
    <property type="match status" value="1"/>
</dbReference>
<evidence type="ECO:0000313" key="7">
    <source>
        <dbReference type="EMBL" id="KAK4238940.1"/>
    </source>
</evidence>
<keyword evidence="1" id="KW-0479">Metal-binding</keyword>
<dbReference type="Proteomes" id="UP001303760">
    <property type="component" value="Unassembled WGS sequence"/>
</dbReference>
<evidence type="ECO:0000256" key="5">
    <source>
        <dbReference type="SAM" id="MobiDB-lite"/>
    </source>
</evidence>
<feature type="compositionally biased region" description="Low complexity" evidence="5">
    <location>
        <begin position="616"/>
        <end position="634"/>
    </location>
</feature>
<protein>
    <recommendedName>
        <fullName evidence="6">PHD-type domain-containing protein</fullName>
    </recommendedName>
</protein>
<feature type="compositionally biased region" description="Polar residues" evidence="5">
    <location>
        <begin position="1131"/>
        <end position="1141"/>
    </location>
</feature>
<dbReference type="Gene3D" id="3.30.40.10">
    <property type="entry name" value="Zinc/RING finger domain, C3HC4 (zinc finger)"/>
    <property type="match status" value="2"/>
</dbReference>
<dbReference type="InterPro" id="IPR019787">
    <property type="entry name" value="Znf_PHD-finger"/>
</dbReference>
<dbReference type="InterPro" id="IPR011011">
    <property type="entry name" value="Znf_FYVE_PHD"/>
</dbReference>
<gene>
    <name evidence="7" type="ORF">C8A03DRAFT_14636</name>
</gene>
<feature type="compositionally biased region" description="Acidic residues" evidence="5">
    <location>
        <begin position="126"/>
        <end position="151"/>
    </location>
</feature>
<feature type="region of interest" description="Disordered" evidence="5">
    <location>
        <begin position="304"/>
        <end position="331"/>
    </location>
</feature>
<feature type="compositionally biased region" description="Polar residues" evidence="5">
    <location>
        <begin position="15"/>
        <end position="29"/>
    </location>
</feature>
<evidence type="ECO:0000256" key="3">
    <source>
        <dbReference type="ARBA" id="ARBA00022833"/>
    </source>
</evidence>
<evidence type="ECO:0000256" key="1">
    <source>
        <dbReference type="ARBA" id="ARBA00022723"/>
    </source>
</evidence>
<dbReference type="PROSITE" id="PS50016">
    <property type="entry name" value="ZF_PHD_2"/>
    <property type="match status" value="1"/>
</dbReference>
<feature type="region of interest" description="Disordered" evidence="5">
    <location>
        <begin position="344"/>
        <end position="737"/>
    </location>
</feature>
<organism evidence="7 8">
    <name type="scientific">Achaetomium macrosporum</name>
    <dbReference type="NCBI Taxonomy" id="79813"/>
    <lineage>
        <taxon>Eukaryota</taxon>
        <taxon>Fungi</taxon>
        <taxon>Dikarya</taxon>
        <taxon>Ascomycota</taxon>
        <taxon>Pezizomycotina</taxon>
        <taxon>Sordariomycetes</taxon>
        <taxon>Sordariomycetidae</taxon>
        <taxon>Sordariales</taxon>
        <taxon>Chaetomiaceae</taxon>
        <taxon>Achaetomium</taxon>
    </lineage>
</organism>
<name>A0AAN7HEJ8_9PEZI</name>
<dbReference type="InterPro" id="IPR019786">
    <property type="entry name" value="Zinc_finger_PHD-type_CS"/>
</dbReference>